<feature type="region of interest" description="Disordered" evidence="1">
    <location>
        <begin position="1"/>
        <end position="20"/>
    </location>
</feature>
<dbReference type="Proteomes" id="UP001049176">
    <property type="component" value="Chromosome 9"/>
</dbReference>
<gene>
    <name evidence="2" type="ORF">E1B28_013429</name>
</gene>
<dbReference type="KEGG" id="more:E1B28_013429"/>
<comment type="caution">
    <text evidence="2">The sequence shown here is derived from an EMBL/GenBank/DDBJ whole genome shotgun (WGS) entry which is preliminary data.</text>
</comment>
<reference evidence="2" key="1">
    <citation type="journal article" date="2021" name="Genome Biol. Evol.">
        <title>The assembled and annotated genome of the fairy-ring fungus Marasmius oreades.</title>
        <authorList>
            <person name="Hiltunen M."/>
            <person name="Ament-Velasquez S.L."/>
            <person name="Johannesson H."/>
        </authorList>
    </citation>
    <scope>NUCLEOTIDE SEQUENCE</scope>
    <source>
        <strain evidence="2">03SP1</strain>
    </source>
</reference>
<dbReference type="AlphaFoldDB" id="A0A9P7RQZ4"/>
<proteinExistence type="predicted"/>
<dbReference type="RefSeq" id="XP_043003934.1">
    <property type="nucleotide sequence ID" value="XM_043158585.1"/>
</dbReference>
<organism evidence="2 3">
    <name type="scientific">Marasmius oreades</name>
    <name type="common">fairy-ring Marasmius</name>
    <dbReference type="NCBI Taxonomy" id="181124"/>
    <lineage>
        <taxon>Eukaryota</taxon>
        <taxon>Fungi</taxon>
        <taxon>Dikarya</taxon>
        <taxon>Basidiomycota</taxon>
        <taxon>Agaricomycotina</taxon>
        <taxon>Agaricomycetes</taxon>
        <taxon>Agaricomycetidae</taxon>
        <taxon>Agaricales</taxon>
        <taxon>Marasmiineae</taxon>
        <taxon>Marasmiaceae</taxon>
        <taxon>Marasmius</taxon>
    </lineage>
</organism>
<keyword evidence="3" id="KW-1185">Reference proteome</keyword>
<name>A0A9P7RQZ4_9AGAR</name>
<evidence type="ECO:0000313" key="2">
    <source>
        <dbReference type="EMBL" id="KAG7087463.1"/>
    </source>
</evidence>
<evidence type="ECO:0000313" key="3">
    <source>
        <dbReference type="Proteomes" id="UP001049176"/>
    </source>
</evidence>
<protein>
    <submittedName>
        <fullName evidence="2">Uncharacterized protein</fullName>
    </submittedName>
</protein>
<dbReference type="GeneID" id="66082504"/>
<accession>A0A9P7RQZ4</accession>
<sequence length="112" mass="12639">MLVQWRTTSAGRRNRTSYASTPTTSFWTKLTPRMQSNTTRHSSIPTADLLIQDEIKAVGITDTQLQVPALALKKWFQSILNKVDMVRKGVDFSLNESFVPKVTRSVLREGNA</sequence>
<evidence type="ECO:0000256" key="1">
    <source>
        <dbReference type="SAM" id="MobiDB-lite"/>
    </source>
</evidence>
<dbReference type="EMBL" id="CM032189">
    <property type="protein sequence ID" value="KAG7087463.1"/>
    <property type="molecule type" value="Genomic_DNA"/>
</dbReference>